<organism evidence="2 3">
    <name type="scientific">Chaetoceros tenuissimus</name>
    <dbReference type="NCBI Taxonomy" id="426638"/>
    <lineage>
        <taxon>Eukaryota</taxon>
        <taxon>Sar</taxon>
        <taxon>Stramenopiles</taxon>
        <taxon>Ochrophyta</taxon>
        <taxon>Bacillariophyta</taxon>
        <taxon>Coscinodiscophyceae</taxon>
        <taxon>Chaetocerotophycidae</taxon>
        <taxon>Chaetocerotales</taxon>
        <taxon>Chaetocerotaceae</taxon>
        <taxon>Chaetoceros</taxon>
    </lineage>
</organism>
<dbReference type="Proteomes" id="UP001054902">
    <property type="component" value="Unassembled WGS sequence"/>
</dbReference>
<reference evidence="2 3" key="1">
    <citation type="journal article" date="2021" name="Sci. Rep.">
        <title>The genome of the diatom Chaetoceros tenuissimus carries an ancient integrated fragment of an extant virus.</title>
        <authorList>
            <person name="Hongo Y."/>
            <person name="Kimura K."/>
            <person name="Takaki Y."/>
            <person name="Yoshida Y."/>
            <person name="Baba S."/>
            <person name="Kobayashi G."/>
            <person name="Nagasaki K."/>
            <person name="Hano T."/>
            <person name="Tomaru Y."/>
        </authorList>
    </citation>
    <scope>NUCLEOTIDE SEQUENCE [LARGE SCALE GENOMIC DNA]</scope>
    <source>
        <strain evidence="2 3">NIES-3715</strain>
    </source>
</reference>
<dbReference type="GO" id="GO:0016020">
    <property type="term" value="C:membrane"/>
    <property type="evidence" value="ECO:0007669"/>
    <property type="project" value="InterPro"/>
</dbReference>
<evidence type="ECO:0000256" key="1">
    <source>
        <dbReference type="SAM" id="Phobius"/>
    </source>
</evidence>
<name>A0AAD3CPP5_9STRA</name>
<feature type="transmembrane region" description="Helical" evidence="1">
    <location>
        <begin position="125"/>
        <end position="143"/>
    </location>
</feature>
<keyword evidence="1" id="KW-0812">Transmembrane</keyword>
<protein>
    <recommendedName>
        <fullName evidence="4">MerC domain-containing protein</fullName>
    </recommendedName>
</protein>
<evidence type="ECO:0000313" key="2">
    <source>
        <dbReference type="EMBL" id="GFH49603.1"/>
    </source>
</evidence>
<gene>
    <name evidence="2" type="ORF">CTEN210_06079</name>
</gene>
<proteinExistence type="predicted"/>
<dbReference type="Pfam" id="PF03203">
    <property type="entry name" value="MerC"/>
    <property type="match status" value="1"/>
</dbReference>
<dbReference type="GO" id="GO:0015097">
    <property type="term" value="F:mercury ion transmembrane transporter activity"/>
    <property type="evidence" value="ECO:0007669"/>
    <property type="project" value="InterPro"/>
</dbReference>
<dbReference type="InterPro" id="IPR004891">
    <property type="entry name" value="Mercury-R_MerC"/>
</dbReference>
<feature type="transmembrane region" description="Helical" evidence="1">
    <location>
        <begin position="150"/>
        <end position="168"/>
    </location>
</feature>
<keyword evidence="1" id="KW-1133">Transmembrane helix</keyword>
<dbReference type="AlphaFoldDB" id="A0AAD3CPP5"/>
<sequence length="273" mass="29744">MTSHMCSAFTSQVSSRKVTHLHMNIPSPFRNSLLKRRSVHKPAGSKKSLFQSSLFSSKTDVFSLEEENKTKNVAFERLLKISNIASLLCVIDCTVLPLVTILLPLLGLSASASTAAWLHELGHQVALYFVLPVGGLATTTNFINHKKKSLLALSLVGLSCVYMANAHGGPILSMLPHKLAHDLHCGTILHRTTNILGCACLLSSNYLGKRVEGGGCKDKNCNIDHGSSNRISANMFQNTESFKDIEQGCGCDPDRVVVWERSNSADGKIRVTR</sequence>
<feature type="transmembrane region" description="Helical" evidence="1">
    <location>
        <begin position="84"/>
        <end position="105"/>
    </location>
</feature>
<accession>A0AAD3CPP5</accession>
<dbReference type="EMBL" id="BLLK01000038">
    <property type="protein sequence ID" value="GFH49603.1"/>
    <property type="molecule type" value="Genomic_DNA"/>
</dbReference>
<evidence type="ECO:0008006" key="4">
    <source>
        <dbReference type="Google" id="ProtNLM"/>
    </source>
</evidence>
<keyword evidence="3" id="KW-1185">Reference proteome</keyword>
<comment type="caution">
    <text evidence="2">The sequence shown here is derived from an EMBL/GenBank/DDBJ whole genome shotgun (WGS) entry which is preliminary data.</text>
</comment>
<keyword evidence="1" id="KW-0472">Membrane</keyword>
<evidence type="ECO:0000313" key="3">
    <source>
        <dbReference type="Proteomes" id="UP001054902"/>
    </source>
</evidence>